<dbReference type="Proteomes" id="UP000182769">
    <property type="component" value="Unassembled WGS sequence"/>
</dbReference>
<evidence type="ECO:0000256" key="1">
    <source>
        <dbReference type="SAM" id="Phobius"/>
    </source>
</evidence>
<dbReference type="OrthoDB" id="7032198at2"/>
<dbReference type="Gene3D" id="3.55.50.30">
    <property type="match status" value="1"/>
</dbReference>
<feature type="domain" description="FecR N-terminal" evidence="3">
    <location>
        <begin position="15"/>
        <end position="54"/>
    </location>
</feature>
<dbReference type="AlphaFoldDB" id="A0A0K6IIQ5"/>
<dbReference type="Gene3D" id="2.60.120.1440">
    <property type="match status" value="1"/>
</dbReference>
<accession>A0A0K6IIQ5</accession>
<keyword evidence="5" id="KW-1185">Reference proteome</keyword>
<gene>
    <name evidence="4" type="ORF">Ga0061065_102321</name>
</gene>
<dbReference type="InterPro" id="IPR012373">
    <property type="entry name" value="Ferrdict_sens_TM"/>
</dbReference>
<dbReference type="Pfam" id="PF04773">
    <property type="entry name" value="FecR"/>
    <property type="match status" value="1"/>
</dbReference>
<feature type="transmembrane region" description="Helical" evidence="1">
    <location>
        <begin position="101"/>
        <end position="124"/>
    </location>
</feature>
<dbReference type="InterPro" id="IPR006860">
    <property type="entry name" value="FecR"/>
</dbReference>
<dbReference type="PANTHER" id="PTHR30273:SF2">
    <property type="entry name" value="PROTEIN FECR"/>
    <property type="match status" value="1"/>
</dbReference>
<dbReference type="STRING" id="1137284.GCA_001418205_00827"/>
<evidence type="ECO:0000259" key="3">
    <source>
        <dbReference type="Pfam" id="PF16220"/>
    </source>
</evidence>
<name>A0A0K6IIQ5_9GAMM</name>
<evidence type="ECO:0000259" key="2">
    <source>
        <dbReference type="Pfam" id="PF04773"/>
    </source>
</evidence>
<dbReference type="GO" id="GO:0016989">
    <property type="term" value="F:sigma factor antagonist activity"/>
    <property type="evidence" value="ECO:0007669"/>
    <property type="project" value="TreeGrafter"/>
</dbReference>
<keyword evidence="1" id="KW-0812">Transmembrane</keyword>
<sequence>MKTNIPQNINNTAHEQAQEWFIKLQAEPDNQPLLDQFKQWLEQEKEHEALYLETCLLWQDMGTATEKVVSSAKEDATKTQGSHCKLETPKHVPKWFSKQRVLSALSVTTLVALVVALLPPHLWYSPDYFTTVGEQQTIRLADGSTLHLNSQSAVNVNYSDSFRSIELLYGEAFFEVAKSKTQPFRVSSQGVIATAVGTAFNVRQLEHEVQTTLTEGKLKVDFPRHNQEKIASLTLEAGQGVSFSKDTGSLSLTKNHELYLPDWKRHLLRLDDVPLSDVVALLNRHYSQKLVLLDIDRRAEKITGVIPLGDLDLTLKMLNKSLHLEANTLFHRLVLLR</sequence>
<feature type="domain" description="FecR protein" evidence="2">
    <location>
        <begin position="128"/>
        <end position="218"/>
    </location>
</feature>
<dbReference type="Pfam" id="PF16220">
    <property type="entry name" value="DUF4880"/>
    <property type="match status" value="1"/>
</dbReference>
<proteinExistence type="predicted"/>
<dbReference type="RefSeq" id="WP_055461947.1">
    <property type="nucleotide sequence ID" value="NZ_CYHG01000002.1"/>
</dbReference>
<evidence type="ECO:0000313" key="5">
    <source>
        <dbReference type="Proteomes" id="UP000182769"/>
    </source>
</evidence>
<evidence type="ECO:0000313" key="4">
    <source>
        <dbReference type="EMBL" id="CUB02983.1"/>
    </source>
</evidence>
<dbReference type="InterPro" id="IPR032623">
    <property type="entry name" value="FecR_N"/>
</dbReference>
<protein>
    <submittedName>
        <fullName evidence="4">FecR family protein</fullName>
    </submittedName>
</protein>
<organism evidence="4 5">
    <name type="scientific">Marinomonas fungiae</name>
    <dbReference type="NCBI Taxonomy" id="1137284"/>
    <lineage>
        <taxon>Bacteria</taxon>
        <taxon>Pseudomonadati</taxon>
        <taxon>Pseudomonadota</taxon>
        <taxon>Gammaproteobacteria</taxon>
        <taxon>Oceanospirillales</taxon>
        <taxon>Oceanospirillaceae</taxon>
        <taxon>Marinomonas</taxon>
    </lineage>
</organism>
<dbReference type="PANTHER" id="PTHR30273">
    <property type="entry name" value="PERIPLASMIC SIGNAL SENSOR AND SIGMA FACTOR ACTIVATOR FECR-RELATED"/>
    <property type="match status" value="1"/>
</dbReference>
<keyword evidence="1" id="KW-0472">Membrane</keyword>
<reference evidence="5" key="1">
    <citation type="submission" date="2015-08" db="EMBL/GenBank/DDBJ databases">
        <authorList>
            <person name="Varghese N."/>
        </authorList>
    </citation>
    <scope>NUCLEOTIDE SEQUENCE [LARGE SCALE GENOMIC DNA]</scope>
    <source>
        <strain evidence="5">JCM 18476</strain>
    </source>
</reference>
<keyword evidence="1" id="KW-1133">Transmembrane helix</keyword>
<dbReference type="PIRSF" id="PIRSF018266">
    <property type="entry name" value="FecR"/>
    <property type="match status" value="1"/>
</dbReference>
<dbReference type="EMBL" id="CYHG01000002">
    <property type="protein sequence ID" value="CUB02983.1"/>
    <property type="molecule type" value="Genomic_DNA"/>
</dbReference>